<dbReference type="RefSeq" id="XP_001312162.1">
    <property type="nucleotide sequence ID" value="XM_001312161.1"/>
</dbReference>
<name>A2F765_TRIV3</name>
<dbReference type="KEGG" id="tva:4757037"/>
<reference evidence="1" key="2">
    <citation type="journal article" date="2007" name="Science">
        <title>Draft genome sequence of the sexually transmitted pathogen Trichomonas vaginalis.</title>
        <authorList>
            <person name="Carlton J.M."/>
            <person name="Hirt R.P."/>
            <person name="Silva J.C."/>
            <person name="Delcher A.L."/>
            <person name="Schatz M."/>
            <person name="Zhao Q."/>
            <person name="Wortman J.R."/>
            <person name="Bidwell S.L."/>
            <person name="Alsmark U.C.M."/>
            <person name="Besteiro S."/>
            <person name="Sicheritz-Ponten T."/>
            <person name="Noel C.J."/>
            <person name="Dacks J.B."/>
            <person name="Foster P.G."/>
            <person name="Simillion C."/>
            <person name="Van de Peer Y."/>
            <person name="Miranda-Saavedra D."/>
            <person name="Barton G.J."/>
            <person name="Westrop G.D."/>
            <person name="Mueller S."/>
            <person name="Dessi D."/>
            <person name="Fiori P.L."/>
            <person name="Ren Q."/>
            <person name="Paulsen I."/>
            <person name="Zhang H."/>
            <person name="Bastida-Corcuera F.D."/>
            <person name="Simoes-Barbosa A."/>
            <person name="Brown M.T."/>
            <person name="Hayes R.D."/>
            <person name="Mukherjee M."/>
            <person name="Okumura C.Y."/>
            <person name="Schneider R."/>
            <person name="Smith A.J."/>
            <person name="Vanacova S."/>
            <person name="Villalvazo M."/>
            <person name="Haas B.J."/>
            <person name="Pertea M."/>
            <person name="Feldblyum T.V."/>
            <person name="Utterback T.R."/>
            <person name="Shu C.L."/>
            <person name="Osoegawa K."/>
            <person name="de Jong P.J."/>
            <person name="Hrdy I."/>
            <person name="Horvathova L."/>
            <person name="Zubacova Z."/>
            <person name="Dolezal P."/>
            <person name="Malik S.B."/>
            <person name="Logsdon J.M. Jr."/>
            <person name="Henze K."/>
            <person name="Gupta A."/>
            <person name="Wang C.C."/>
            <person name="Dunne R.L."/>
            <person name="Upcroft J.A."/>
            <person name="Upcroft P."/>
            <person name="White O."/>
            <person name="Salzberg S.L."/>
            <person name="Tang P."/>
            <person name="Chiu C.-H."/>
            <person name="Lee Y.-S."/>
            <person name="Embley T.M."/>
            <person name="Coombs G.H."/>
            <person name="Mottram J.C."/>
            <person name="Tachezy J."/>
            <person name="Fraser-Liggett C.M."/>
            <person name="Johnson P.J."/>
        </authorList>
    </citation>
    <scope>NUCLEOTIDE SEQUENCE [LARGE SCALE GENOMIC DNA]</scope>
    <source>
        <strain evidence="1">G3</strain>
    </source>
</reference>
<dbReference type="VEuPathDB" id="TrichDB:TVAGG3_0162280"/>
<organism evidence="1 2">
    <name type="scientific">Trichomonas vaginalis (strain ATCC PRA-98 / G3)</name>
    <dbReference type="NCBI Taxonomy" id="412133"/>
    <lineage>
        <taxon>Eukaryota</taxon>
        <taxon>Metamonada</taxon>
        <taxon>Parabasalia</taxon>
        <taxon>Trichomonadida</taxon>
        <taxon>Trichomonadidae</taxon>
        <taxon>Trichomonas</taxon>
    </lineage>
</organism>
<dbReference type="VEuPathDB" id="TrichDB:TVAG_296160"/>
<dbReference type="InParanoid" id="A2F765"/>
<sequence length="338" mass="38479">MDSTLNLEFRDLNEQLRSWNSAIIRMNQSIESNGDFIRALPVINVLKESADDTVKDDSVRLLDKLPYLDFENTQKPLKIRFFVENKDETVVLDQYKLSLLSNGWTSSKSSAIKFDRNQKIVGFSGNSYFFCIDPVLRAVICSWYCPSKSAPNFVVDFGWNDKYVALSMEDNFIRIISMSTNIVEYEFPSIIDQPNLIRISDDSEHLFVCNNVGEVAIQKLHPPFKIVMKFQLDFTPSDAFFSEDNVVINDGKSEYKISLNAKTIDLAGRVKKKSSLKVYVSDGRLFLEENKQSCEIHTNGIPVSCASIQKQQNPLIVASTVEGGIYIWQLMEIPSMDN</sequence>
<dbReference type="Proteomes" id="UP000001542">
    <property type="component" value="Unassembled WGS sequence"/>
</dbReference>
<reference evidence="1" key="1">
    <citation type="submission" date="2006-10" db="EMBL/GenBank/DDBJ databases">
        <authorList>
            <person name="Amadeo P."/>
            <person name="Zhao Q."/>
            <person name="Wortman J."/>
            <person name="Fraser-Liggett C."/>
            <person name="Carlton J."/>
        </authorList>
    </citation>
    <scope>NUCLEOTIDE SEQUENCE</scope>
    <source>
        <strain evidence="1">G3</strain>
    </source>
</reference>
<dbReference type="EMBL" id="DS113644">
    <property type="protein sequence ID" value="EAX99232.1"/>
    <property type="molecule type" value="Genomic_DNA"/>
</dbReference>
<dbReference type="AlphaFoldDB" id="A2F765"/>
<accession>A2F765</accession>
<keyword evidence="2" id="KW-1185">Reference proteome</keyword>
<dbReference type="InterPro" id="IPR036322">
    <property type="entry name" value="WD40_repeat_dom_sf"/>
</dbReference>
<protein>
    <submittedName>
        <fullName evidence="1">Uncharacterized protein</fullName>
    </submittedName>
</protein>
<evidence type="ECO:0000313" key="2">
    <source>
        <dbReference type="Proteomes" id="UP000001542"/>
    </source>
</evidence>
<gene>
    <name evidence="1" type="ORF">TVAG_296160</name>
</gene>
<evidence type="ECO:0000313" key="1">
    <source>
        <dbReference type="EMBL" id="EAX99232.1"/>
    </source>
</evidence>
<proteinExistence type="predicted"/>
<dbReference type="SUPFAM" id="SSF50978">
    <property type="entry name" value="WD40 repeat-like"/>
    <property type="match status" value="1"/>
</dbReference>